<proteinExistence type="predicted"/>
<keyword evidence="2" id="KW-1185">Reference proteome</keyword>
<gene>
    <name evidence="1" type="ORF">QAD02_004458</name>
</gene>
<comment type="caution">
    <text evidence="1">The sequence shown here is derived from an EMBL/GenBank/DDBJ whole genome shotgun (WGS) entry which is preliminary data.</text>
</comment>
<accession>A0ACC2NRH3</accession>
<dbReference type="Proteomes" id="UP001239111">
    <property type="component" value="Chromosome 3"/>
</dbReference>
<dbReference type="EMBL" id="CM056743">
    <property type="protein sequence ID" value="KAJ8673196.1"/>
    <property type="molecule type" value="Genomic_DNA"/>
</dbReference>
<organism evidence="1 2">
    <name type="scientific">Eretmocerus hayati</name>
    <dbReference type="NCBI Taxonomy" id="131215"/>
    <lineage>
        <taxon>Eukaryota</taxon>
        <taxon>Metazoa</taxon>
        <taxon>Ecdysozoa</taxon>
        <taxon>Arthropoda</taxon>
        <taxon>Hexapoda</taxon>
        <taxon>Insecta</taxon>
        <taxon>Pterygota</taxon>
        <taxon>Neoptera</taxon>
        <taxon>Endopterygota</taxon>
        <taxon>Hymenoptera</taxon>
        <taxon>Apocrita</taxon>
        <taxon>Proctotrupomorpha</taxon>
        <taxon>Chalcidoidea</taxon>
        <taxon>Aphelinidae</taxon>
        <taxon>Aphelininae</taxon>
        <taxon>Eretmocerus</taxon>
    </lineage>
</organism>
<protein>
    <submittedName>
        <fullName evidence="1">Uncharacterized protein</fullName>
    </submittedName>
</protein>
<evidence type="ECO:0000313" key="1">
    <source>
        <dbReference type="EMBL" id="KAJ8673196.1"/>
    </source>
</evidence>
<name>A0ACC2NRH3_9HYME</name>
<reference evidence="1" key="1">
    <citation type="submission" date="2023-04" db="EMBL/GenBank/DDBJ databases">
        <title>A chromosome-level genome assembly of the parasitoid wasp Eretmocerus hayati.</title>
        <authorList>
            <person name="Zhong Y."/>
            <person name="Liu S."/>
            <person name="Liu Y."/>
        </authorList>
    </citation>
    <scope>NUCLEOTIDE SEQUENCE</scope>
    <source>
        <strain evidence="1">ZJU_SS_LIU_2023</strain>
    </source>
</reference>
<sequence length="575" mass="64113">MFCKVRTKDKYMAIMNILLDNGANPLCKTLNNDTAIHLAFNRKKFEMVSLMLTYLERYENHKNDSGLSLFHIICSVGYNKAVSNYLRQGVSVNEPVDIFSNGWNEPVYDQYSNYSSETPLHFAINLRNDSHGIIVTNLLSKGANPNAQDRKGRTPLHYAIITGSVNLTKTILSDCNELDVNSVDAYGDTALYIALQQSYVNQEIISLLLAHGASVDLKVFRRAIKTGYAKILRLIIEANKNLRFSDEVGTGIIHKVVTRAKTIPHSPTYSPMSPSYSPTSPSYSPTFPNYSPSSPSYSPTSPSYSPTSPSYLPTSPNYLPSSPSYLPTSPNYSPTYQPDPGPEYNSSEEFANLIWLLSKRGADIDGLDSEGQTPLHIAVKDSNNPAVEALLKNGANLDVTDRHGTTAFQWAMTHYSSAQKILEEQLEIYKSVGKTIQQHNHWWSAKQRFGSTTSSKTTDKEADPVEEVMMRTTMISKHFSLYDVLSAKESKVENLVDNLKLVSILNSPSFLKDFPKLGGILLCQYRIGKKRREWNNSAIIGLSRVMNVNLVGPCMEAIAEYLSLKDLENLAKLSQ</sequence>
<evidence type="ECO:0000313" key="2">
    <source>
        <dbReference type="Proteomes" id="UP001239111"/>
    </source>
</evidence>